<evidence type="ECO:0000313" key="3">
    <source>
        <dbReference type="EnsemblPlants" id="OGLUM02G21890.1"/>
    </source>
</evidence>
<dbReference type="AlphaFoldDB" id="A0A0D9YU14"/>
<feature type="region of interest" description="Disordered" evidence="1">
    <location>
        <begin position="68"/>
        <end position="93"/>
    </location>
</feature>
<evidence type="ECO:0000256" key="1">
    <source>
        <dbReference type="SAM" id="MobiDB-lite"/>
    </source>
</evidence>
<keyword evidence="4" id="KW-1185">Reference proteome</keyword>
<feature type="signal peptide" evidence="2">
    <location>
        <begin position="1"/>
        <end position="25"/>
    </location>
</feature>
<sequence length="149" mass="15558">MGAHCHQFAILVVLVLLASTPEVLAVRSLGVLAQTSSANASSAEQPRKLAEGNAAVAVTAAAAAAAARFDTSTEKNTTATGSSSPSTDHSEFSVEEQKIVKQILKIQKVNEGQAIIKVIGTSSCFSVPTLIELLVVELNERLQSFRPLG</sequence>
<dbReference type="Proteomes" id="UP000026961">
    <property type="component" value="Chromosome 2"/>
</dbReference>
<proteinExistence type="predicted"/>
<evidence type="ECO:0000256" key="2">
    <source>
        <dbReference type="SAM" id="SignalP"/>
    </source>
</evidence>
<dbReference type="Gramene" id="OGLUM02G21890.1">
    <property type="protein sequence ID" value="OGLUM02G21890.1"/>
    <property type="gene ID" value="OGLUM02G21890"/>
</dbReference>
<keyword evidence="2" id="KW-0732">Signal</keyword>
<accession>A0A0D9YU14</accession>
<dbReference type="HOGENOM" id="CLU_1752574_0_0_1"/>
<feature type="chain" id="PRO_5002351853" evidence="2">
    <location>
        <begin position="26"/>
        <end position="149"/>
    </location>
</feature>
<feature type="compositionally biased region" description="Polar residues" evidence="1">
    <location>
        <begin position="74"/>
        <end position="87"/>
    </location>
</feature>
<reference evidence="3" key="2">
    <citation type="submission" date="2018-05" db="EMBL/GenBank/DDBJ databases">
        <title>OgluRS3 (Oryza glumaepatula Reference Sequence Version 3).</title>
        <authorList>
            <person name="Zhang J."/>
            <person name="Kudrna D."/>
            <person name="Lee S."/>
            <person name="Talag J."/>
            <person name="Welchert J."/>
            <person name="Wing R.A."/>
        </authorList>
    </citation>
    <scope>NUCLEOTIDE SEQUENCE [LARGE SCALE GENOMIC DNA]</scope>
</reference>
<dbReference type="eggNOG" id="ENOG502R4CJ">
    <property type="taxonomic scope" value="Eukaryota"/>
</dbReference>
<reference evidence="3" key="1">
    <citation type="submission" date="2015-04" db="UniProtKB">
        <authorList>
            <consortium name="EnsemblPlants"/>
        </authorList>
    </citation>
    <scope>IDENTIFICATION</scope>
</reference>
<evidence type="ECO:0000313" key="4">
    <source>
        <dbReference type="Proteomes" id="UP000026961"/>
    </source>
</evidence>
<dbReference type="EnsemblPlants" id="OGLUM02G21890.1">
    <property type="protein sequence ID" value="OGLUM02G21890.1"/>
    <property type="gene ID" value="OGLUM02G21890"/>
</dbReference>
<organism evidence="3">
    <name type="scientific">Oryza glumipatula</name>
    <dbReference type="NCBI Taxonomy" id="40148"/>
    <lineage>
        <taxon>Eukaryota</taxon>
        <taxon>Viridiplantae</taxon>
        <taxon>Streptophyta</taxon>
        <taxon>Embryophyta</taxon>
        <taxon>Tracheophyta</taxon>
        <taxon>Spermatophyta</taxon>
        <taxon>Magnoliopsida</taxon>
        <taxon>Liliopsida</taxon>
        <taxon>Poales</taxon>
        <taxon>Poaceae</taxon>
        <taxon>BOP clade</taxon>
        <taxon>Oryzoideae</taxon>
        <taxon>Oryzeae</taxon>
        <taxon>Oryzinae</taxon>
        <taxon>Oryza</taxon>
    </lineage>
</organism>
<name>A0A0D9YU14_9ORYZ</name>
<protein>
    <submittedName>
        <fullName evidence="3">Uncharacterized protein</fullName>
    </submittedName>
</protein>